<dbReference type="OrthoDB" id="7388703at2759"/>
<sequence length="186" mass="20682">MREITRLISAWNCDSVYLQDIALKLVMIMPALLLQKPSFKSKAKEHTICLKRRLHLWGLGDFDALLHECRTIQSTLLTSKKTMSELQLSKTFARLMLRGKVNAVLRLLDHQSAGGVLPLSDVIYEDLRRKHPSAKPGDSPVMIEGEIPFIDPALLAVMNTNGAAGPSGLDAIGWRHILVSRNYGNA</sequence>
<protein>
    <submittedName>
        <fullName evidence="1">Uncharacterized protein</fullName>
    </submittedName>
</protein>
<organism evidence="1 2">
    <name type="scientific">Paramuricea clavata</name>
    <name type="common">Red gorgonian</name>
    <name type="synonym">Violescent sea-whip</name>
    <dbReference type="NCBI Taxonomy" id="317549"/>
    <lineage>
        <taxon>Eukaryota</taxon>
        <taxon>Metazoa</taxon>
        <taxon>Cnidaria</taxon>
        <taxon>Anthozoa</taxon>
        <taxon>Octocorallia</taxon>
        <taxon>Malacalcyonacea</taxon>
        <taxon>Plexauridae</taxon>
        <taxon>Paramuricea</taxon>
    </lineage>
</organism>
<keyword evidence="2" id="KW-1185">Reference proteome</keyword>
<proteinExistence type="predicted"/>
<gene>
    <name evidence="1" type="ORF">PACLA_8A083978</name>
</gene>
<name>A0A6S7JTY7_PARCT</name>
<accession>A0A6S7JTY7</accession>
<comment type="caution">
    <text evidence="1">The sequence shown here is derived from an EMBL/GenBank/DDBJ whole genome shotgun (WGS) entry which is preliminary data.</text>
</comment>
<evidence type="ECO:0000313" key="1">
    <source>
        <dbReference type="EMBL" id="CAB4032710.1"/>
    </source>
</evidence>
<dbReference type="AlphaFoldDB" id="A0A6S7JTY7"/>
<evidence type="ECO:0000313" key="2">
    <source>
        <dbReference type="Proteomes" id="UP001152795"/>
    </source>
</evidence>
<dbReference type="Proteomes" id="UP001152795">
    <property type="component" value="Unassembled WGS sequence"/>
</dbReference>
<reference evidence="1" key="1">
    <citation type="submission" date="2020-04" db="EMBL/GenBank/DDBJ databases">
        <authorList>
            <person name="Alioto T."/>
            <person name="Alioto T."/>
            <person name="Gomez Garrido J."/>
        </authorList>
    </citation>
    <scope>NUCLEOTIDE SEQUENCE</scope>
    <source>
        <strain evidence="1">A484AB</strain>
    </source>
</reference>
<dbReference type="EMBL" id="CACRXK020018628">
    <property type="protein sequence ID" value="CAB4032710.1"/>
    <property type="molecule type" value="Genomic_DNA"/>
</dbReference>